<gene>
    <name evidence="1" type="ORF">BECKLFY1418C_GA0070996_11029</name>
</gene>
<evidence type="ECO:0000313" key="1">
    <source>
        <dbReference type="EMBL" id="VFK21750.1"/>
    </source>
</evidence>
<name>A0A450WXJ5_9GAMM</name>
<dbReference type="AlphaFoldDB" id="A0A450WXJ5"/>
<sequence length="96" mass="10919">MKKKWSVPKTCESCANWRPTFPFSSPTELCGEEGWCVITGEYSESYAFCERLAPLERNGKPARMLPSRKSGAMERKLFLLEALPTISFSRRAYSTS</sequence>
<reference evidence="1" key="1">
    <citation type="submission" date="2019-02" db="EMBL/GenBank/DDBJ databases">
        <authorList>
            <person name="Gruber-Vodicka R. H."/>
            <person name="Seah K. B. B."/>
        </authorList>
    </citation>
    <scope>NUCLEOTIDE SEQUENCE</scope>
    <source>
        <strain evidence="1">BECK_BY7</strain>
    </source>
</reference>
<protein>
    <submittedName>
        <fullName evidence="1">Uncharacterized protein</fullName>
    </submittedName>
</protein>
<accession>A0A450WXJ5</accession>
<dbReference type="EMBL" id="CAADFN010000102">
    <property type="protein sequence ID" value="VFK21750.1"/>
    <property type="molecule type" value="Genomic_DNA"/>
</dbReference>
<proteinExistence type="predicted"/>
<organism evidence="1">
    <name type="scientific">Candidatus Kentrum sp. LFY</name>
    <dbReference type="NCBI Taxonomy" id="2126342"/>
    <lineage>
        <taxon>Bacteria</taxon>
        <taxon>Pseudomonadati</taxon>
        <taxon>Pseudomonadota</taxon>
        <taxon>Gammaproteobacteria</taxon>
        <taxon>Candidatus Kentrum</taxon>
    </lineage>
</organism>